<organism evidence="4">
    <name type="scientific">Echinostoma caproni</name>
    <dbReference type="NCBI Taxonomy" id="27848"/>
    <lineage>
        <taxon>Eukaryota</taxon>
        <taxon>Metazoa</taxon>
        <taxon>Spiralia</taxon>
        <taxon>Lophotrochozoa</taxon>
        <taxon>Platyhelminthes</taxon>
        <taxon>Trematoda</taxon>
        <taxon>Digenea</taxon>
        <taxon>Plagiorchiida</taxon>
        <taxon>Echinostomata</taxon>
        <taxon>Echinostomatoidea</taxon>
        <taxon>Echinostomatidae</taxon>
        <taxon>Echinostoma</taxon>
    </lineage>
</organism>
<feature type="compositionally biased region" description="Basic and acidic residues" evidence="1">
    <location>
        <begin position="47"/>
        <end position="77"/>
    </location>
</feature>
<evidence type="ECO:0000313" key="2">
    <source>
        <dbReference type="EMBL" id="VDP75040.1"/>
    </source>
</evidence>
<dbReference type="AlphaFoldDB" id="A0A183AE85"/>
<dbReference type="Proteomes" id="UP000272942">
    <property type="component" value="Unassembled WGS sequence"/>
</dbReference>
<dbReference type="EMBL" id="UZAN01042114">
    <property type="protein sequence ID" value="VDP75040.1"/>
    <property type="molecule type" value="Genomic_DNA"/>
</dbReference>
<dbReference type="OrthoDB" id="6287429at2759"/>
<gene>
    <name evidence="2" type="ORF">ECPE_LOCUS5270</name>
</gene>
<reference evidence="4" key="1">
    <citation type="submission" date="2016-06" db="UniProtKB">
        <authorList>
            <consortium name="WormBaseParasite"/>
        </authorList>
    </citation>
    <scope>IDENTIFICATION</scope>
</reference>
<sequence>MPTKIGQFKSGWSKMRTIFVFLLIVGVALSAPAYRNRLRYHVNAQPRMEKRSETEKESMIHFKETGRIDTESAKRELTSMPQD</sequence>
<evidence type="ECO:0000313" key="3">
    <source>
        <dbReference type="Proteomes" id="UP000272942"/>
    </source>
</evidence>
<proteinExistence type="predicted"/>
<dbReference type="WBParaSite" id="ECPE_0000528201-mRNA-1">
    <property type="protein sequence ID" value="ECPE_0000528201-mRNA-1"/>
    <property type="gene ID" value="ECPE_0000528201"/>
</dbReference>
<evidence type="ECO:0000256" key="1">
    <source>
        <dbReference type="SAM" id="MobiDB-lite"/>
    </source>
</evidence>
<reference evidence="2 3" key="2">
    <citation type="submission" date="2018-11" db="EMBL/GenBank/DDBJ databases">
        <authorList>
            <consortium name="Pathogen Informatics"/>
        </authorList>
    </citation>
    <scope>NUCLEOTIDE SEQUENCE [LARGE SCALE GENOMIC DNA]</scope>
    <source>
        <strain evidence="2 3">Egypt</strain>
    </source>
</reference>
<protein>
    <submittedName>
        <fullName evidence="4">Secreted protein</fullName>
    </submittedName>
</protein>
<name>A0A183AE85_9TREM</name>
<keyword evidence="3" id="KW-1185">Reference proteome</keyword>
<feature type="region of interest" description="Disordered" evidence="1">
    <location>
        <begin position="46"/>
        <end position="83"/>
    </location>
</feature>
<evidence type="ECO:0000313" key="4">
    <source>
        <dbReference type="WBParaSite" id="ECPE_0000528201-mRNA-1"/>
    </source>
</evidence>
<accession>A0A183AE85</accession>